<dbReference type="AlphaFoldDB" id="A0A7G8P6P7"/>
<name>A0A7G8P6P7_9MYCO</name>
<evidence type="ECO:0000313" key="1">
    <source>
        <dbReference type="EMBL" id="QNJ90013.1"/>
    </source>
</evidence>
<evidence type="ECO:0000313" key="2">
    <source>
        <dbReference type="Proteomes" id="UP000515498"/>
    </source>
</evidence>
<proteinExistence type="predicted"/>
<dbReference type="RefSeq" id="WP_187095164.1">
    <property type="nucleotide sequence ID" value="NZ_CP059893.1"/>
</dbReference>
<keyword evidence="1" id="KW-0614">Plasmid</keyword>
<dbReference type="Proteomes" id="UP000515498">
    <property type="component" value="Plasmid unnamed2"/>
</dbReference>
<accession>A0A7G8P6P7</accession>
<geneLocation type="plasmid" evidence="1 2">
    <name>unnamed2</name>
</geneLocation>
<gene>
    <name evidence="1" type="ORF">HZU40_00725</name>
</gene>
<dbReference type="EMBL" id="CP059893">
    <property type="protein sequence ID" value="QNJ90013.1"/>
    <property type="molecule type" value="Genomic_DNA"/>
</dbReference>
<sequence>MLSDPAAAAWVAAGRPAVDAPPPVDGRCGRCGEDGPTVTSARIISEKFTGFDAWPFGSRRLCVPCAWAYSRQPTTQPALLITATTVTEYSSGAALADVLTDGPLSNGQAVVLPTARRRHILPTAQWGHLATDGLVVPWDAAASTRLADLTWLRTTVGATWPQLSHPAPPSRLLRAQPAEHWPRILTAWTALQTWRIAPPLWATARSLTNPPPAAAEDP</sequence>
<dbReference type="KEGG" id="mflu:HZU40_00725"/>
<organism evidence="1 2">
    <name type="scientific">Mycolicibacterium fluoranthenivorans</name>
    <dbReference type="NCBI Taxonomy" id="258505"/>
    <lineage>
        <taxon>Bacteria</taxon>
        <taxon>Bacillati</taxon>
        <taxon>Actinomycetota</taxon>
        <taxon>Actinomycetes</taxon>
        <taxon>Mycobacteriales</taxon>
        <taxon>Mycobacteriaceae</taxon>
        <taxon>Mycolicibacterium</taxon>
    </lineage>
</organism>
<protein>
    <submittedName>
        <fullName evidence="1">Uncharacterized protein</fullName>
    </submittedName>
</protein>
<reference evidence="1 2" key="1">
    <citation type="submission" date="2020-07" db="EMBL/GenBank/DDBJ databases">
        <title>Draft genome sequence of four isobutane-metabolizing strains capable of cometabolically degrading diverse ether contaminants.</title>
        <authorList>
            <person name="Chen W."/>
            <person name="Faulkner N."/>
            <person name="Smith C."/>
            <person name="Hyman M."/>
        </authorList>
    </citation>
    <scope>NUCLEOTIDE SEQUENCE [LARGE SCALE GENOMIC DNA]</scope>
    <source>
        <strain evidence="1 2">2A</strain>
        <plasmid evidence="1 2">unnamed2</plasmid>
    </source>
</reference>